<protein>
    <submittedName>
        <fullName evidence="1">Uncharacterized protein</fullName>
    </submittedName>
</protein>
<organism evidence="1 2">
    <name type="scientific">Nezara viridula</name>
    <name type="common">Southern green stink bug</name>
    <name type="synonym">Cimex viridulus</name>
    <dbReference type="NCBI Taxonomy" id="85310"/>
    <lineage>
        <taxon>Eukaryota</taxon>
        <taxon>Metazoa</taxon>
        <taxon>Ecdysozoa</taxon>
        <taxon>Arthropoda</taxon>
        <taxon>Hexapoda</taxon>
        <taxon>Insecta</taxon>
        <taxon>Pterygota</taxon>
        <taxon>Neoptera</taxon>
        <taxon>Paraneoptera</taxon>
        <taxon>Hemiptera</taxon>
        <taxon>Heteroptera</taxon>
        <taxon>Panheteroptera</taxon>
        <taxon>Pentatomomorpha</taxon>
        <taxon>Pentatomoidea</taxon>
        <taxon>Pentatomidae</taxon>
        <taxon>Pentatominae</taxon>
        <taxon>Nezara</taxon>
    </lineage>
</organism>
<gene>
    <name evidence="1" type="ORF">NEZAVI_LOCUS9459</name>
</gene>
<dbReference type="OrthoDB" id="78824at2759"/>
<name>A0A9P0HE48_NEZVI</name>
<accession>A0A9P0HE48</accession>
<dbReference type="AlphaFoldDB" id="A0A9P0HE48"/>
<reference evidence="1" key="1">
    <citation type="submission" date="2022-01" db="EMBL/GenBank/DDBJ databases">
        <authorList>
            <person name="King R."/>
        </authorList>
    </citation>
    <scope>NUCLEOTIDE SEQUENCE</scope>
</reference>
<proteinExistence type="predicted"/>
<dbReference type="EMBL" id="OV725080">
    <property type="protein sequence ID" value="CAH1400159.1"/>
    <property type="molecule type" value="Genomic_DNA"/>
</dbReference>
<evidence type="ECO:0000313" key="1">
    <source>
        <dbReference type="EMBL" id="CAH1400159.1"/>
    </source>
</evidence>
<evidence type="ECO:0000313" key="2">
    <source>
        <dbReference type="Proteomes" id="UP001152798"/>
    </source>
</evidence>
<keyword evidence="2" id="KW-1185">Reference proteome</keyword>
<dbReference type="Proteomes" id="UP001152798">
    <property type="component" value="Chromosome 4"/>
</dbReference>
<sequence>MALFGLAWLLRVKAELRRQQLPPPPRQQVFTLDPGPSPFCEVHGYRRHQSRPRASPQQTVDVPLSLMGRGWLLLGVMNMKGSKAMKLITGVPEGSAPIIMTVDTGWIWNISDILTGKALEK</sequence>